<keyword evidence="3" id="KW-1185">Reference proteome</keyword>
<protein>
    <submittedName>
        <fullName evidence="2">50S ribosome-binding GTPase</fullName>
    </submittedName>
</protein>
<comment type="caution">
    <text evidence="2">The sequence shown here is derived from an EMBL/GenBank/DDBJ whole genome shotgun (WGS) entry which is preliminary data.</text>
</comment>
<dbReference type="Proteomes" id="UP000641152">
    <property type="component" value="Unassembled WGS sequence"/>
</dbReference>
<sequence length="579" mass="65541">MLEFIQLLKQRYQTVLQQLDKKNPQYLDYQQRIEQLLHGEAFIRKGELLDNNPDFPLQIAVIGPTQAGKSSVVNLLLNANAAGVSPLAGYTVQAQGFCHSLTPDDCDGMQHYFGRFQRLEQTELRPGRYDCYSLSPSPGASALLPACVCWDTPDFDSIDAADYREGVIRTIALADIVVLVVSKEKYADQSVWEMMKAIEVFQQPTLICVNKLNEGSEPVILDSLRQKWLQTRHAPLPTVVPLLFQKAPAAPNWPQSASQAFSELAKKVTRHKHVARQQQLLSRYWLDWLQPVFAEHHAQHHWQTLVDQSLAQAVKEYQRDYLNHPHHYETFQNALLNLLTLLEIPGIAKALGKTRRAMTWPFRKLFALGGGTPINPNQELGVLNQLGEHLLIQIADRLLEKTETEPADSRWWKETAMALRQKRGDLLQIYRQAVTDYHSDFQQDVEASAQRLYVKLQEQPMILNSLRATRVTTDAGALLLAIQAGGIGVHDLVLTPLMLTITSLLAESAIGSYMHKVEAELKQHQLNTVKTALFEACLKQRLYLLPQGVLSPTRFNISEQQCHTAEQALKEKKHGLRLL</sequence>
<name>A0ABR9DM14_9GAMM</name>
<accession>A0ABR9DM14</accession>
<dbReference type="Pfam" id="PF01926">
    <property type="entry name" value="MMR_HSR1"/>
    <property type="match status" value="1"/>
</dbReference>
<evidence type="ECO:0000259" key="1">
    <source>
        <dbReference type="Pfam" id="PF01926"/>
    </source>
</evidence>
<dbReference type="CDD" id="cd00882">
    <property type="entry name" value="Ras_like_GTPase"/>
    <property type="match status" value="1"/>
</dbReference>
<dbReference type="EMBL" id="JACXST010000003">
    <property type="protein sequence ID" value="MBD9363279.1"/>
    <property type="molecule type" value="Genomic_DNA"/>
</dbReference>
<dbReference type="RefSeq" id="WP_192395975.1">
    <property type="nucleotide sequence ID" value="NZ_CAJHIU010000003.1"/>
</dbReference>
<organism evidence="2 3">
    <name type="scientific">Methylomonas fluvii</name>
    <dbReference type="NCBI Taxonomy" id="1854564"/>
    <lineage>
        <taxon>Bacteria</taxon>
        <taxon>Pseudomonadati</taxon>
        <taxon>Pseudomonadota</taxon>
        <taxon>Gammaproteobacteria</taxon>
        <taxon>Methylococcales</taxon>
        <taxon>Methylococcaceae</taxon>
        <taxon>Methylomonas</taxon>
    </lineage>
</organism>
<reference evidence="2 3" key="1">
    <citation type="submission" date="2020-09" db="EMBL/GenBank/DDBJ databases">
        <title>Methylomonas albis sp. nov. and Methylomonas fluvii sp. nov.: Two cold-adapted methanotrophs from the River Elbe and an amended description of Methylovulum psychrotolerans strain Eb1.</title>
        <authorList>
            <person name="Bussmann I.K."/>
            <person name="Klings K.-W."/>
            <person name="Warnstedt J."/>
            <person name="Hoppert M."/>
            <person name="Saborowski A."/>
            <person name="Horn F."/>
            <person name="Liebner S."/>
        </authorList>
    </citation>
    <scope>NUCLEOTIDE SEQUENCE [LARGE SCALE GENOMIC DNA]</scope>
    <source>
        <strain evidence="2 3">EbB</strain>
    </source>
</reference>
<feature type="domain" description="G" evidence="1">
    <location>
        <begin position="58"/>
        <end position="211"/>
    </location>
</feature>
<dbReference type="SUPFAM" id="SSF52540">
    <property type="entry name" value="P-loop containing nucleoside triphosphate hydrolases"/>
    <property type="match status" value="1"/>
</dbReference>
<proteinExistence type="predicted"/>
<gene>
    <name evidence="2" type="ORF">EBB_22895</name>
</gene>
<dbReference type="InterPro" id="IPR006073">
    <property type="entry name" value="GTP-bd"/>
</dbReference>
<dbReference type="InterPro" id="IPR027417">
    <property type="entry name" value="P-loop_NTPase"/>
</dbReference>
<evidence type="ECO:0000313" key="2">
    <source>
        <dbReference type="EMBL" id="MBD9363279.1"/>
    </source>
</evidence>
<dbReference type="Gene3D" id="3.40.50.300">
    <property type="entry name" value="P-loop containing nucleotide triphosphate hydrolases"/>
    <property type="match status" value="1"/>
</dbReference>
<evidence type="ECO:0000313" key="3">
    <source>
        <dbReference type="Proteomes" id="UP000641152"/>
    </source>
</evidence>